<dbReference type="AlphaFoldDB" id="A0A2N0T200"/>
<name>A0A2N0T200_BIFLN</name>
<organism evidence="1 2">
    <name type="scientific">Bifidobacterium longum</name>
    <dbReference type="NCBI Taxonomy" id="216816"/>
    <lineage>
        <taxon>Bacteria</taxon>
        <taxon>Bacillati</taxon>
        <taxon>Actinomycetota</taxon>
        <taxon>Actinomycetes</taxon>
        <taxon>Bifidobacteriales</taxon>
        <taxon>Bifidobacteriaceae</taxon>
        <taxon>Bifidobacterium</taxon>
    </lineage>
</organism>
<gene>
    <name evidence="1" type="ORF">APC1503_0869</name>
</gene>
<evidence type="ECO:0000313" key="2">
    <source>
        <dbReference type="Proteomes" id="UP000232654"/>
    </source>
</evidence>
<proteinExistence type="predicted"/>
<dbReference type="EMBL" id="PJDT01000013">
    <property type="protein sequence ID" value="PKC89657.1"/>
    <property type="molecule type" value="Genomic_DNA"/>
</dbReference>
<accession>A0A2N0T200</accession>
<dbReference type="Proteomes" id="UP000232654">
    <property type="component" value="Unassembled WGS sequence"/>
</dbReference>
<reference evidence="1 2" key="1">
    <citation type="submission" date="2017-12" db="EMBL/GenBank/DDBJ databases">
        <title>Bifidobacterium longum APC/DPC strains.</title>
        <authorList>
            <person name="Arboleya S."/>
        </authorList>
    </citation>
    <scope>NUCLEOTIDE SEQUENCE [LARGE SCALE GENOMIC DNA]</scope>
    <source>
        <strain evidence="1 2">APC1503</strain>
    </source>
</reference>
<evidence type="ECO:0000313" key="1">
    <source>
        <dbReference type="EMBL" id="PKC89657.1"/>
    </source>
</evidence>
<protein>
    <submittedName>
        <fullName evidence="1">Uncharacterized protein</fullName>
    </submittedName>
</protein>
<dbReference type="RefSeq" id="WP_232781297.1">
    <property type="nucleotide sequence ID" value="NZ_PJDT01000013.1"/>
</dbReference>
<sequence length="262" mass="29385">MSSEIGLNDVKPGMWVEFDDADGHYAGELHEMKNPESMVDVLIMSMGHKPPLYIETEDEGNLVVFLDFGDGYSTGSARNVHVYESKPETESVKQAEDDGEQPFWKGKTCGEMAHLHVKVTYKNGDVVTGVTNEIGDIDNAYCLSAGFSPDEEFFPDERIIESIELVDDVPCTDDAPRERITDITKVRPGDKAVMKNGNKYTVAQVRSECTDGITLCLRVEGFCVVCDWWAEDYAFQYAYHEPYTMADLPKEPGFYKARTESV</sequence>
<comment type="caution">
    <text evidence="1">The sequence shown here is derived from an EMBL/GenBank/DDBJ whole genome shotgun (WGS) entry which is preliminary data.</text>
</comment>